<organism evidence="2 3">
    <name type="scientific">Iodidimonas nitroreducens</name>
    <dbReference type="NCBI Taxonomy" id="1236968"/>
    <lineage>
        <taxon>Bacteria</taxon>
        <taxon>Pseudomonadati</taxon>
        <taxon>Pseudomonadota</taxon>
        <taxon>Alphaproteobacteria</taxon>
        <taxon>Iodidimonadales</taxon>
        <taxon>Iodidimonadaceae</taxon>
        <taxon>Iodidimonas</taxon>
    </lineage>
</organism>
<feature type="transmembrane region" description="Helical" evidence="1">
    <location>
        <begin position="12"/>
        <end position="32"/>
    </location>
</feature>
<evidence type="ECO:0000313" key="2">
    <source>
        <dbReference type="EMBL" id="GER05244.1"/>
    </source>
</evidence>
<dbReference type="Proteomes" id="UP000324996">
    <property type="component" value="Unassembled WGS sequence"/>
</dbReference>
<comment type="caution">
    <text evidence="2">The sequence shown here is derived from an EMBL/GenBank/DDBJ whole genome shotgun (WGS) entry which is preliminary data.</text>
</comment>
<evidence type="ECO:0000313" key="3">
    <source>
        <dbReference type="Proteomes" id="UP000324996"/>
    </source>
</evidence>
<name>A0A5A7NC05_9PROT</name>
<protein>
    <submittedName>
        <fullName evidence="2">Uncharacterized protein</fullName>
    </submittedName>
</protein>
<keyword evidence="1" id="KW-1133">Transmembrane helix</keyword>
<dbReference type="EMBL" id="BKCN01000020">
    <property type="protein sequence ID" value="GER05244.1"/>
    <property type="molecule type" value="Genomic_DNA"/>
</dbReference>
<dbReference type="AlphaFoldDB" id="A0A5A7NC05"/>
<evidence type="ECO:0000256" key="1">
    <source>
        <dbReference type="SAM" id="Phobius"/>
    </source>
</evidence>
<proteinExistence type="predicted"/>
<keyword evidence="1" id="KW-0472">Membrane</keyword>
<sequence>MTGQKLGQHQLAIFCILGIIGVDQQLFTVFLVNGDHPPALVAAMIHPQNLTGRALQNLDHGGMIAHLVMAG</sequence>
<accession>A0A5A7NC05</accession>
<reference evidence="2 3" key="1">
    <citation type="submission" date="2019-09" db="EMBL/GenBank/DDBJ databases">
        <title>NBRP : Genome information of microbial organism related human and environment.</title>
        <authorList>
            <person name="Hattori M."/>
            <person name="Oshima K."/>
            <person name="Inaba H."/>
            <person name="Suda W."/>
            <person name="Sakamoto M."/>
            <person name="Iino T."/>
            <person name="Kitahara M."/>
            <person name="Oshida Y."/>
            <person name="Iida T."/>
            <person name="Kudo T."/>
            <person name="Itoh T."/>
            <person name="Ohkuma M."/>
        </authorList>
    </citation>
    <scope>NUCLEOTIDE SEQUENCE [LARGE SCALE GENOMIC DNA]</scope>
    <source>
        <strain evidence="2 3">Q-1</strain>
    </source>
</reference>
<keyword evidence="3" id="KW-1185">Reference proteome</keyword>
<keyword evidence="1" id="KW-0812">Transmembrane</keyword>
<gene>
    <name evidence="2" type="ORF">JCM17846_29260</name>
</gene>